<dbReference type="AlphaFoldDB" id="A0A6J8ENR1"/>
<dbReference type="Pfam" id="PF18738">
    <property type="entry name" value="HEPN_DZIP3"/>
    <property type="match status" value="1"/>
</dbReference>
<accession>A0A6J8ENR1</accession>
<organism evidence="2 3">
    <name type="scientific">Mytilus coruscus</name>
    <name type="common">Sea mussel</name>
    <dbReference type="NCBI Taxonomy" id="42192"/>
    <lineage>
        <taxon>Eukaryota</taxon>
        <taxon>Metazoa</taxon>
        <taxon>Spiralia</taxon>
        <taxon>Lophotrochozoa</taxon>
        <taxon>Mollusca</taxon>
        <taxon>Bivalvia</taxon>
        <taxon>Autobranchia</taxon>
        <taxon>Pteriomorphia</taxon>
        <taxon>Mytilida</taxon>
        <taxon>Mytiloidea</taxon>
        <taxon>Mytilidae</taxon>
        <taxon>Mytilinae</taxon>
        <taxon>Mytilus</taxon>
    </lineage>
</organism>
<evidence type="ECO:0000313" key="2">
    <source>
        <dbReference type="EMBL" id="CAC5422234.1"/>
    </source>
</evidence>
<dbReference type="EMBL" id="CACVKT020009531">
    <property type="protein sequence ID" value="CAC5422234.1"/>
    <property type="molecule type" value="Genomic_DNA"/>
</dbReference>
<keyword evidence="3" id="KW-1185">Reference proteome</keyword>
<dbReference type="InterPro" id="IPR041249">
    <property type="entry name" value="HEPN_DZIP3"/>
</dbReference>
<evidence type="ECO:0000259" key="1">
    <source>
        <dbReference type="Pfam" id="PF18738"/>
    </source>
</evidence>
<protein>
    <recommendedName>
        <fullName evidence="1">DZIP3-like HEPN domain-containing protein</fullName>
    </recommendedName>
</protein>
<proteinExistence type="predicted"/>
<evidence type="ECO:0000313" key="3">
    <source>
        <dbReference type="Proteomes" id="UP000507470"/>
    </source>
</evidence>
<reference evidence="2 3" key="1">
    <citation type="submission" date="2020-06" db="EMBL/GenBank/DDBJ databases">
        <authorList>
            <person name="Li R."/>
            <person name="Bekaert M."/>
        </authorList>
    </citation>
    <scope>NUCLEOTIDE SEQUENCE [LARGE SCALE GENOMIC DNA]</scope>
    <source>
        <strain evidence="3">wild</strain>
    </source>
</reference>
<dbReference type="Proteomes" id="UP000507470">
    <property type="component" value="Unassembled WGS sequence"/>
</dbReference>
<name>A0A6J8ENR1_MYTCO</name>
<feature type="domain" description="DZIP3-like HEPN" evidence="1">
    <location>
        <begin position="53"/>
        <end position="183"/>
    </location>
</feature>
<gene>
    <name evidence="2" type="ORF">MCOR_54296</name>
</gene>
<sequence length="232" mass="26546">MEKKKNIQSSGENIMTTISQEEENYVRMSLLLYGITPRAVRALFNSEIDPSCLVASIKKAYNKLKDLKKKRIINQSQWNLLFPRNGDPDSNMFDITLMITLLTNLTTLEHYDTLPMVTDTFPAADLGRIKYYRNHISHNKDGTIDSAVLSTAWEDIVEAVGRLGGKNMLDECKELKTKILEQSTVPWNIRGKNKTFRPILSTLETRCKDQHFSPYISTVNIRSQDLNFTISP</sequence>